<dbReference type="InterPro" id="IPR000150">
    <property type="entry name" value="Cof"/>
</dbReference>
<dbReference type="Pfam" id="PF08282">
    <property type="entry name" value="Hydrolase_3"/>
    <property type="match status" value="1"/>
</dbReference>
<dbReference type="EMBL" id="CP000510">
    <property type="protein sequence ID" value="ABM04978.1"/>
    <property type="molecule type" value="Genomic_DNA"/>
</dbReference>
<name>A1SZR3_PSYIN</name>
<evidence type="ECO:0000256" key="5">
    <source>
        <dbReference type="ARBA" id="ARBA00034778"/>
    </source>
</evidence>
<dbReference type="CDD" id="cd07516">
    <property type="entry name" value="HAD_Pase"/>
    <property type="match status" value="1"/>
</dbReference>
<reference evidence="6 7" key="1">
    <citation type="submission" date="2007-01" db="EMBL/GenBank/DDBJ databases">
        <title>Complete sequence of Psychromonas ingrahamii 37.</title>
        <authorList>
            <consortium name="US DOE Joint Genome Institute"/>
            <person name="Copeland A."/>
            <person name="Lucas S."/>
            <person name="Lapidus A."/>
            <person name="Barry K."/>
            <person name="Detter J.C."/>
            <person name="Glavina del Rio T."/>
            <person name="Hammon N."/>
            <person name="Israni S."/>
            <person name="Dalin E."/>
            <person name="Tice H."/>
            <person name="Pitluck S."/>
            <person name="Thompson L.S."/>
            <person name="Brettin T."/>
            <person name="Bruce D."/>
            <person name="Han C."/>
            <person name="Tapia R."/>
            <person name="Schmutz J."/>
            <person name="Larimer F."/>
            <person name="Land M."/>
            <person name="Hauser L."/>
            <person name="Kyrpides N."/>
            <person name="Ivanova N."/>
            <person name="Staley J."/>
            <person name="Richardson P."/>
        </authorList>
    </citation>
    <scope>NUCLEOTIDE SEQUENCE [LARGE SCALE GENOMIC DNA]</scope>
    <source>
        <strain evidence="6 7">37</strain>
    </source>
</reference>
<protein>
    <submittedName>
        <fullName evidence="6">Cof-like hydrolase</fullName>
    </submittedName>
</protein>
<dbReference type="InterPro" id="IPR023214">
    <property type="entry name" value="HAD_sf"/>
</dbReference>
<dbReference type="Gene3D" id="3.30.1240.10">
    <property type="match status" value="1"/>
</dbReference>
<evidence type="ECO:0000256" key="1">
    <source>
        <dbReference type="ARBA" id="ARBA00001946"/>
    </source>
</evidence>
<dbReference type="HOGENOM" id="CLU_044146_5_2_6"/>
<evidence type="ECO:0000313" key="6">
    <source>
        <dbReference type="EMBL" id="ABM04978.1"/>
    </source>
</evidence>
<dbReference type="SFLD" id="SFLDG01140">
    <property type="entry name" value="C2.B:_Phosphomannomutase_and_P"/>
    <property type="match status" value="1"/>
</dbReference>
<dbReference type="SFLD" id="SFLDS00003">
    <property type="entry name" value="Haloacid_Dehalogenase"/>
    <property type="match status" value="1"/>
</dbReference>
<evidence type="ECO:0000313" key="7">
    <source>
        <dbReference type="Proteomes" id="UP000000639"/>
    </source>
</evidence>
<dbReference type="Gene3D" id="3.40.50.1000">
    <property type="entry name" value="HAD superfamily/HAD-like"/>
    <property type="match status" value="1"/>
</dbReference>
<dbReference type="eggNOG" id="COG0561">
    <property type="taxonomic scope" value="Bacteria"/>
</dbReference>
<organism evidence="6 7">
    <name type="scientific">Psychromonas ingrahamii (strain DSM 17664 / CCUG 51855 / 37)</name>
    <dbReference type="NCBI Taxonomy" id="357804"/>
    <lineage>
        <taxon>Bacteria</taxon>
        <taxon>Pseudomonadati</taxon>
        <taxon>Pseudomonadota</taxon>
        <taxon>Gammaproteobacteria</taxon>
        <taxon>Alteromonadales</taxon>
        <taxon>Psychromonadaceae</taxon>
        <taxon>Psychromonas</taxon>
    </lineage>
</organism>
<comment type="cofactor">
    <cofactor evidence="1">
        <name>Mg(2+)</name>
        <dbReference type="ChEBI" id="CHEBI:18420"/>
    </cofactor>
</comment>
<dbReference type="InterPro" id="IPR036412">
    <property type="entry name" value="HAD-like_sf"/>
</dbReference>
<evidence type="ECO:0000256" key="2">
    <source>
        <dbReference type="ARBA" id="ARBA00022723"/>
    </source>
</evidence>
<dbReference type="NCBIfam" id="TIGR00099">
    <property type="entry name" value="Cof-subfamily"/>
    <property type="match status" value="1"/>
</dbReference>
<gene>
    <name evidence="6" type="ordered locus">Ping_3291</name>
</gene>
<dbReference type="InterPro" id="IPR006379">
    <property type="entry name" value="HAD-SF_hydro_IIB"/>
</dbReference>
<dbReference type="PANTHER" id="PTHR47267">
    <property type="match status" value="1"/>
</dbReference>
<accession>A1SZR3</accession>
<dbReference type="PROSITE" id="PS01229">
    <property type="entry name" value="COF_2"/>
    <property type="match status" value="1"/>
</dbReference>
<keyword evidence="7" id="KW-1185">Reference proteome</keyword>
<comment type="similarity">
    <text evidence="5">Belongs to the HAD-like hydrolase superfamily. Cof family.</text>
</comment>
<dbReference type="OrthoDB" id="5498330at2"/>
<dbReference type="STRING" id="357804.Ping_3291"/>
<keyword evidence="3 6" id="KW-0378">Hydrolase</keyword>
<sequence>MYKIAISDLDGTLLGPDHRISVKTEETIQRWVQSGRKFVIATGRHYIEAKHLQESLNIPIYLITSNGARIHNKEGKIIHQQNLPSNIAQEICDTVFSDAVQINLFTDQNWYANYPLAELDGMGLDAGFNCIKADLSKLDKSNTIKIFFYAEAELLQPVYDLLAARYGDKINLTFSLTKCLEVMCANTNKGEAVKVVLKRKSLEISDAIAFGDGMNDLEMLLAVAKPIVMANAQYALKEALPNVEKTLSSKEHGVAVIMERYLT</sequence>
<dbReference type="PANTHER" id="PTHR47267:SF4">
    <property type="entry name" value="PYRIDOXAL PHOSPHATE PHOSPHATASE YIGL"/>
    <property type="match status" value="1"/>
</dbReference>
<proteinExistence type="inferred from homology"/>
<dbReference type="RefSeq" id="WP_011771530.1">
    <property type="nucleotide sequence ID" value="NC_008709.1"/>
</dbReference>
<dbReference type="SUPFAM" id="SSF56784">
    <property type="entry name" value="HAD-like"/>
    <property type="match status" value="1"/>
</dbReference>
<evidence type="ECO:0000256" key="4">
    <source>
        <dbReference type="ARBA" id="ARBA00022842"/>
    </source>
</evidence>
<dbReference type="KEGG" id="pin:Ping_3291"/>
<dbReference type="AlphaFoldDB" id="A1SZR3"/>
<dbReference type="NCBIfam" id="TIGR01484">
    <property type="entry name" value="HAD-SF-IIB"/>
    <property type="match status" value="1"/>
</dbReference>
<dbReference type="GO" id="GO:0000287">
    <property type="term" value="F:magnesium ion binding"/>
    <property type="evidence" value="ECO:0007669"/>
    <property type="project" value="UniProtKB-ARBA"/>
</dbReference>
<keyword evidence="2" id="KW-0479">Metal-binding</keyword>
<dbReference type="GO" id="GO:0016791">
    <property type="term" value="F:phosphatase activity"/>
    <property type="evidence" value="ECO:0007669"/>
    <property type="project" value="UniProtKB-ARBA"/>
</dbReference>
<keyword evidence="4" id="KW-0460">Magnesium</keyword>
<evidence type="ECO:0000256" key="3">
    <source>
        <dbReference type="ARBA" id="ARBA00022801"/>
    </source>
</evidence>
<dbReference type="Proteomes" id="UP000000639">
    <property type="component" value="Chromosome"/>
</dbReference>